<comment type="caution">
    <text evidence="8">The sequence shown here is derived from an EMBL/GenBank/DDBJ whole genome shotgun (WGS) entry which is preliminary data.</text>
</comment>
<dbReference type="EMBL" id="QNSB01000006">
    <property type="protein sequence ID" value="RBP71228.1"/>
    <property type="molecule type" value="Genomic_DNA"/>
</dbReference>
<evidence type="ECO:0000259" key="7">
    <source>
        <dbReference type="Pfam" id="PF00248"/>
    </source>
</evidence>
<dbReference type="InterPro" id="IPR018170">
    <property type="entry name" value="Aldo/ket_reductase_CS"/>
</dbReference>
<keyword evidence="2" id="KW-0521">NADP</keyword>
<dbReference type="PANTHER" id="PTHR43827">
    <property type="entry name" value="2,5-DIKETO-D-GLUCONIC ACID REDUCTASE"/>
    <property type="match status" value="1"/>
</dbReference>
<dbReference type="InterPro" id="IPR036812">
    <property type="entry name" value="NAD(P)_OxRdtase_dom_sf"/>
</dbReference>
<name>A0A366IKE7_9MICO</name>
<sequence>MSEPQPEIQVPEFILNDGAPIPAIGLGTYNLRGEDGVEAIRAGLANGYRLLDTAVNYENETEVGRVIATCGIDRDELFVTSKIPGRHHGFDEAIASTEESLSRLDLAYLDLHLIHWPNPSVDRYVETWRGLIELRERGLVRSIGVSNFTEPMLERLVEETGVTPAVNQVELHPYFPQLELLTFHRAMDIRTESWSPLRRAGSLLSEPVIIEIARDHGVVPAEVVLRWHHELGAIPIPKSADPARQLLNLDIFDFSLTFAEVEAISGLARGRMKDRDPNTHEEM</sequence>
<evidence type="ECO:0000256" key="3">
    <source>
        <dbReference type="ARBA" id="ARBA00023002"/>
    </source>
</evidence>
<dbReference type="SUPFAM" id="SSF51430">
    <property type="entry name" value="NAD(P)-linked oxidoreductase"/>
    <property type="match status" value="1"/>
</dbReference>
<dbReference type="PIRSF" id="PIRSF000097">
    <property type="entry name" value="AKR"/>
    <property type="match status" value="1"/>
</dbReference>
<dbReference type="PROSITE" id="PS00062">
    <property type="entry name" value="ALDOKETO_REDUCTASE_2"/>
    <property type="match status" value="1"/>
</dbReference>
<organism evidence="8 9">
    <name type="scientific">Brevibacterium celere</name>
    <dbReference type="NCBI Taxonomy" id="225845"/>
    <lineage>
        <taxon>Bacteria</taxon>
        <taxon>Bacillati</taxon>
        <taxon>Actinomycetota</taxon>
        <taxon>Actinomycetes</taxon>
        <taxon>Micrococcales</taxon>
        <taxon>Brevibacteriaceae</taxon>
        <taxon>Brevibacterium</taxon>
    </lineage>
</organism>
<dbReference type="InterPro" id="IPR020471">
    <property type="entry name" value="AKR"/>
</dbReference>
<feature type="binding site" evidence="5">
    <location>
        <position position="115"/>
    </location>
    <ligand>
        <name>substrate</name>
    </ligand>
</feature>
<dbReference type="AlphaFoldDB" id="A0A366IKE7"/>
<keyword evidence="9" id="KW-1185">Reference proteome</keyword>
<dbReference type="InterPro" id="IPR023210">
    <property type="entry name" value="NADP_OxRdtase_dom"/>
</dbReference>
<accession>A0A366IKE7</accession>
<comment type="similarity">
    <text evidence="1">Belongs to the aldo/keto reductase family.</text>
</comment>
<feature type="site" description="Lowers pKa of active site Tyr" evidence="6">
    <location>
        <position position="82"/>
    </location>
</feature>
<reference evidence="8 9" key="1">
    <citation type="submission" date="2018-06" db="EMBL/GenBank/DDBJ databases">
        <title>Freshwater and sediment microbial communities from various areas in North America, analyzing microbe dynamics in response to fracking.</title>
        <authorList>
            <person name="Lamendella R."/>
        </authorList>
    </citation>
    <scope>NUCLEOTIDE SEQUENCE [LARGE SCALE GENOMIC DNA]</scope>
    <source>
        <strain evidence="8 9">3b_TX</strain>
    </source>
</reference>
<dbReference type="PRINTS" id="PR00069">
    <property type="entry name" value="ALDKETRDTASE"/>
</dbReference>
<evidence type="ECO:0000256" key="1">
    <source>
        <dbReference type="ARBA" id="ARBA00007905"/>
    </source>
</evidence>
<evidence type="ECO:0000256" key="6">
    <source>
        <dbReference type="PIRSR" id="PIRSR000097-3"/>
    </source>
</evidence>
<dbReference type="Gene3D" id="3.20.20.100">
    <property type="entry name" value="NADP-dependent oxidoreductase domain"/>
    <property type="match status" value="1"/>
</dbReference>
<dbReference type="GO" id="GO:0016616">
    <property type="term" value="F:oxidoreductase activity, acting on the CH-OH group of donors, NAD or NADP as acceptor"/>
    <property type="evidence" value="ECO:0007669"/>
    <property type="project" value="UniProtKB-ARBA"/>
</dbReference>
<dbReference type="RefSeq" id="WP_113904329.1">
    <property type="nucleotide sequence ID" value="NZ_QNSB01000006.1"/>
</dbReference>
<evidence type="ECO:0000256" key="5">
    <source>
        <dbReference type="PIRSR" id="PIRSR000097-2"/>
    </source>
</evidence>
<dbReference type="Pfam" id="PF00248">
    <property type="entry name" value="Aldo_ket_red"/>
    <property type="match status" value="1"/>
</dbReference>
<dbReference type="PANTHER" id="PTHR43827:SF3">
    <property type="entry name" value="NADP-DEPENDENT OXIDOREDUCTASE DOMAIN-CONTAINING PROTEIN"/>
    <property type="match status" value="1"/>
</dbReference>
<evidence type="ECO:0000313" key="9">
    <source>
        <dbReference type="Proteomes" id="UP000253509"/>
    </source>
</evidence>
<dbReference type="PROSITE" id="PS00798">
    <property type="entry name" value="ALDOKETO_REDUCTASE_1"/>
    <property type="match status" value="1"/>
</dbReference>
<feature type="active site" description="Proton donor" evidence="4">
    <location>
        <position position="57"/>
    </location>
</feature>
<evidence type="ECO:0000256" key="2">
    <source>
        <dbReference type="ARBA" id="ARBA00022857"/>
    </source>
</evidence>
<protein>
    <submittedName>
        <fullName evidence="8">Diketogulonate reductase-like aldo/keto reductase</fullName>
    </submittedName>
</protein>
<dbReference type="Proteomes" id="UP000253509">
    <property type="component" value="Unassembled WGS sequence"/>
</dbReference>
<dbReference type="CDD" id="cd19132">
    <property type="entry name" value="AKR_AKR5D1_E1"/>
    <property type="match status" value="1"/>
</dbReference>
<evidence type="ECO:0000256" key="4">
    <source>
        <dbReference type="PIRSR" id="PIRSR000097-1"/>
    </source>
</evidence>
<keyword evidence="3" id="KW-0560">Oxidoreductase</keyword>
<feature type="domain" description="NADP-dependent oxidoreductase" evidence="7">
    <location>
        <begin position="24"/>
        <end position="267"/>
    </location>
</feature>
<proteinExistence type="inferred from homology"/>
<dbReference type="FunFam" id="3.20.20.100:FF:000002">
    <property type="entry name" value="2,5-diketo-D-gluconic acid reductase A"/>
    <property type="match status" value="1"/>
</dbReference>
<evidence type="ECO:0000313" key="8">
    <source>
        <dbReference type="EMBL" id="RBP71228.1"/>
    </source>
</evidence>
<gene>
    <name evidence="8" type="ORF">DFO65_10671</name>
</gene>